<evidence type="ECO:0000259" key="4">
    <source>
        <dbReference type="Pfam" id="PF26133"/>
    </source>
</evidence>
<feature type="compositionally biased region" description="Polar residues" evidence="1">
    <location>
        <begin position="464"/>
        <end position="481"/>
    </location>
</feature>
<accession>A0AAD8SB76</accession>
<dbReference type="InterPro" id="IPR011320">
    <property type="entry name" value="RNase_H1_N"/>
</dbReference>
<evidence type="ECO:0000259" key="2">
    <source>
        <dbReference type="Pfam" id="PF01693"/>
    </source>
</evidence>
<organism evidence="5 6">
    <name type="scientific">Lolium multiflorum</name>
    <name type="common">Italian ryegrass</name>
    <name type="synonym">Lolium perenne subsp. multiflorum</name>
    <dbReference type="NCBI Taxonomy" id="4521"/>
    <lineage>
        <taxon>Eukaryota</taxon>
        <taxon>Viridiplantae</taxon>
        <taxon>Streptophyta</taxon>
        <taxon>Embryophyta</taxon>
        <taxon>Tracheophyta</taxon>
        <taxon>Spermatophyta</taxon>
        <taxon>Magnoliopsida</taxon>
        <taxon>Liliopsida</taxon>
        <taxon>Poales</taxon>
        <taxon>Poaceae</taxon>
        <taxon>BOP clade</taxon>
        <taxon>Pooideae</taxon>
        <taxon>Poodae</taxon>
        <taxon>Poeae</taxon>
        <taxon>Poeae Chloroplast Group 2 (Poeae type)</taxon>
        <taxon>Loliodinae</taxon>
        <taxon>Loliinae</taxon>
        <taxon>Lolium</taxon>
    </lineage>
</organism>
<feature type="domain" description="KIB1-4 beta-propeller" evidence="3">
    <location>
        <begin position="1196"/>
        <end position="1440"/>
    </location>
</feature>
<sequence>MANNEEAGGSGSKPFWMLTDEMEVMESQPRRDDGEDDGTDPEYRADDAAEDDTTDGAGEDDTTDGAGEDDTGAPKKLRRERRPNVLSTVKQAFTEVNASGHPTAPPDLVKGYAAQLGCILRSTVSINTENLRHPDRANLRTLLFKKLHERYEFPVDCSEKRLMRNKVHNAALTKMSTALASWRNRVKKMIQKGESYEKIKESNPSITEQDYADFKIKCESESTSDSSQWGKDMRKLNLGTHKLGPGGFRVAQPKWDAADEERVKNGLEPLFSQYKNKQTRNFLLARYRIDPKTKELTTTPEVKQFEALLAKEVAAESEKEASSGAGSTSSSQCAPWDNPLNRALNAHKKRDPLSKPTSAGRVVGEGCSMKWSEYYKSGKKEKKATIDEKEVAHLKAQVAQIPTLVEEQVRQQVQHIVETQQRTQRQQVEDQVGTTLSSIIPTLVAGLDAWYRGGKKGPPPVPSFTGSNSHNVEPSVSPQAATMVSPAAPTLVAPAAPTLVSPAAPLLQLNAPVAADNTPPGTAPTSGHSISCTPAAGGASTLAELDAITSSAVDVPCTLLQFVNGELIDVAKAKIVQPSNRQLHGRPMQPDVYRIQLVRVLSGYDDVLPPFQPHGADEDEVLTLQHCFNWSMVWPKSQIRLGARDTTPQTAPPAVPAPSHGKTTPTVPPSADEDMQMAQDPNDGPDEDSTFANLDCNFDFGVDYDLSSQPSQAAAEGKTYCNKRRLFSSQETPPAADFTETQPIAGVRSVISPNTLKKACEEENAVPVNTKPKGRKRKKKDDKSASQPAPIRAQDGPPVPKNIESRVHVSGERMLIKRLYDAAPGPMRSLVDGIQYMEERRIREKDHGYPVYIAKVPSGHGFVDSGFAEKIFLRYDDIFAMLNSYPLHYTFIRLYSLSKAMRIIRDNTPGIAIADPFYMRAVHLATAGDRAVASEYLKGFFLANQKKYNLLLPVFPEDNTCTLISVTPRHSMATYLDADGKSSTDYTNVKAVLDDALNGYVRAKGHMERPNVRYGKHVFKHQTKFPCVKKPPSSTKDAYYALYHMNKFIRDQQQLTLPEHLRDWANKLSRVPDDGIKQDFFRIQTEFCEIIHQDVVRSAGEFYAGYQPSNSDIDTMLQMQGDDYRSWMCLKKGGDMTWYVVYKGKVPGVYNDWEECRRQVHRFSGLPEPDMHLHEWIMLDHGLPRAADFTFLHLRTSRYVTIDLTEVHARYYFVGFCRGVIVLAQKNQPHKIRLLNPLTKTLNTMFEAHMPNVILKSVAVMKSPTMVFVSKDYPAEIAWVDESTPTKGIDEDWGEGRFSIEHHCLRCITPFNGELYAIAVNNFEFGKLVCTNNVQLEQRASTVNMDTLFSFPELGNNKFYLVKSDGALLLVLLDNKHLEEGQPLVYRVDTESRSLHAVNNIGSRAFFVHYIRCISVDTRVHPTLRPGCIYYADLGYIREYFDDIKAWDEWPIHVNRLGNYGMRNEQRPYRLEDVLAAHCRRKEFNEYFLQIREWSDEEIYAE</sequence>
<feature type="domain" description="DUF8039" evidence="4">
    <location>
        <begin position="555"/>
        <end position="641"/>
    </location>
</feature>
<feature type="region of interest" description="Disordered" evidence="1">
    <location>
        <begin position="458"/>
        <end position="481"/>
    </location>
</feature>
<feature type="compositionally biased region" description="Acidic residues" evidence="1">
    <location>
        <begin position="48"/>
        <end position="71"/>
    </location>
</feature>
<feature type="compositionally biased region" description="Low complexity" evidence="1">
    <location>
        <begin position="322"/>
        <end position="331"/>
    </location>
</feature>
<dbReference type="Pfam" id="PF26133">
    <property type="entry name" value="DUF8039"/>
    <property type="match status" value="1"/>
</dbReference>
<evidence type="ECO:0000313" key="6">
    <source>
        <dbReference type="Proteomes" id="UP001231189"/>
    </source>
</evidence>
<evidence type="ECO:0000259" key="3">
    <source>
        <dbReference type="Pfam" id="PF03478"/>
    </source>
</evidence>
<dbReference type="InterPro" id="IPR009027">
    <property type="entry name" value="Ribosomal_bL9/RNase_H1_N"/>
</dbReference>
<comment type="caution">
    <text evidence="5">The sequence shown here is derived from an EMBL/GenBank/DDBJ whole genome shotgun (WGS) entry which is preliminary data.</text>
</comment>
<dbReference type="PANTHER" id="PTHR33165">
    <property type="entry name" value="F-BOX DOMAIN CONTAINING PROTEIN-LIKE-RELATED"/>
    <property type="match status" value="1"/>
</dbReference>
<dbReference type="Gene3D" id="3.40.970.10">
    <property type="entry name" value="Ribonuclease H1, N-terminal domain"/>
    <property type="match status" value="1"/>
</dbReference>
<dbReference type="SUPFAM" id="SSF55658">
    <property type="entry name" value="L9 N-domain-like"/>
    <property type="match status" value="1"/>
</dbReference>
<feature type="domain" description="Ribonuclease H1 N-terminal" evidence="2">
    <location>
        <begin position="1138"/>
        <end position="1165"/>
    </location>
</feature>
<reference evidence="5" key="1">
    <citation type="submission" date="2023-07" db="EMBL/GenBank/DDBJ databases">
        <title>A chromosome-level genome assembly of Lolium multiflorum.</title>
        <authorList>
            <person name="Chen Y."/>
            <person name="Copetti D."/>
            <person name="Kolliker R."/>
            <person name="Studer B."/>
        </authorList>
    </citation>
    <scope>NUCLEOTIDE SEQUENCE</scope>
    <source>
        <strain evidence="5">02402/16</strain>
        <tissue evidence="5">Leaf</tissue>
    </source>
</reference>
<gene>
    <name evidence="5" type="ORF">QYE76_066614</name>
</gene>
<keyword evidence="6" id="KW-1185">Reference proteome</keyword>
<feature type="region of interest" description="Disordered" evidence="1">
    <location>
        <begin position="762"/>
        <end position="807"/>
    </location>
</feature>
<evidence type="ECO:0000256" key="1">
    <source>
        <dbReference type="SAM" id="MobiDB-lite"/>
    </source>
</evidence>
<dbReference type="EMBL" id="JAUUTY010000004">
    <property type="protein sequence ID" value="KAK1648809.1"/>
    <property type="molecule type" value="Genomic_DNA"/>
</dbReference>
<dbReference type="Proteomes" id="UP001231189">
    <property type="component" value="Unassembled WGS sequence"/>
</dbReference>
<protein>
    <submittedName>
        <fullName evidence="5">Uncharacterized protein</fullName>
    </submittedName>
</protein>
<dbReference type="InterPro" id="IPR005174">
    <property type="entry name" value="KIB1-4_b-propeller"/>
</dbReference>
<feature type="region of interest" description="Disordered" evidence="1">
    <location>
        <begin position="316"/>
        <end position="340"/>
    </location>
</feature>
<dbReference type="Pfam" id="PF01693">
    <property type="entry name" value="Cauli_VI"/>
    <property type="match status" value="1"/>
</dbReference>
<dbReference type="PANTHER" id="PTHR33165:SF30">
    <property type="entry name" value="DUF295 DOMAIN-CONTAINING PROTEIN"/>
    <property type="match status" value="1"/>
</dbReference>
<feature type="region of interest" description="Disordered" evidence="1">
    <location>
        <begin position="1"/>
        <end position="84"/>
    </location>
</feature>
<feature type="region of interest" description="Disordered" evidence="1">
    <location>
        <begin position="644"/>
        <end position="692"/>
    </location>
</feature>
<name>A0AAD8SB76_LOLMU</name>
<evidence type="ECO:0000313" key="5">
    <source>
        <dbReference type="EMBL" id="KAK1648809.1"/>
    </source>
</evidence>
<dbReference type="Pfam" id="PF03478">
    <property type="entry name" value="Beta-prop_KIB1-4"/>
    <property type="match status" value="1"/>
</dbReference>
<proteinExistence type="predicted"/>
<dbReference type="InterPro" id="IPR037056">
    <property type="entry name" value="RNase_H1_N_sf"/>
</dbReference>
<dbReference type="InterPro" id="IPR058352">
    <property type="entry name" value="DUF8039"/>
</dbReference>